<feature type="transmembrane region" description="Helical" evidence="6">
    <location>
        <begin position="185"/>
        <end position="203"/>
    </location>
</feature>
<organism evidence="7 8">
    <name type="scientific">Cognatishimia coralii</name>
    <dbReference type="NCBI Taxonomy" id="3083254"/>
    <lineage>
        <taxon>Bacteria</taxon>
        <taxon>Pseudomonadati</taxon>
        <taxon>Pseudomonadota</taxon>
        <taxon>Alphaproteobacteria</taxon>
        <taxon>Rhodobacterales</taxon>
        <taxon>Paracoccaceae</taxon>
        <taxon>Cognatishimia</taxon>
    </lineage>
</organism>
<evidence type="ECO:0000256" key="2">
    <source>
        <dbReference type="ARBA" id="ARBA00022475"/>
    </source>
</evidence>
<comment type="caution">
    <text evidence="7">The sequence shown here is derived from an EMBL/GenBank/DDBJ whole genome shotgun (WGS) entry which is preliminary data.</text>
</comment>
<keyword evidence="2" id="KW-1003">Cell membrane</keyword>
<dbReference type="PANTHER" id="PTHR30086">
    <property type="entry name" value="ARGININE EXPORTER PROTEIN ARGO"/>
    <property type="match status" value="1"/>
</dbReference>
<dbReference type="EMBL" id="JBBGAZ010000005">
    <property type="protein sequence ID" value="MEJ5218681.1"/>
    <property type="molecule type" value="Genomic_DNA"/>
</dbReference>
<sequence>MPSAEIFLILMGWAVAGGSPGPATLAISGAAMGGGRAAGIAMAAGVVAGSASWGVAAGLGMSALMLANAWIFEIIRYLGAGYLLYLAVKSLRSALKGGGLAMQSVSVERLFVKGFLIHITNPKAILAWGAIYAIALPAGAGAAQVWQLFGLLIVTSMFVFFGYGILFSNPAIVRGYTAAKRWFDGIFAALFGAASLKILTARLEV</sequence>
<keyword evidence="3 6" id="KW-0812">Transmembrane</keyword>
<proteinExistence type="predicted"/>
<keyword evidence="4 6" id="KW-1133">Transmembrane helix</keyword>
<feature type="transmembrane region" description="Helical" evidence="6">
    <location>
        <begin position="69"/>
        <end position="88"/>
    </location>
</feature>
<dbReference type="InterPro" id="IPR001123">
    <property type="entry name" value="LeuE-type"/>
</dbReference>
<name>A0ABU8QGY2_9RHOB</name>
<dbReference type="Proteomes" id="UP001368270">
    <property type="component" value="Unassembled WGS sequence"/>
</dbReference>
<keyword evidence="5 6" id="KW-0472">Membrane</keyword>
<dbReference type="PANTHER" id="PTHR30086:SF19">
    <property type="entry name" value="THREONINE EFFLUX PROTEIN"/>
    <property type="match status" value="1"/>
</dbReference>
<reference evidence="7 8" key="1">
    <citation type="submission" date="2024-03" db="EMBL/GenBank/DDBJ databases">
        <title>Cognatishimia coralii sp. nov., a marine bacterium isolated from coral surrounding seawater.</title>
        <authorList>
            <person name="Liu X."/>
            <person name="Liu S."/>
            <person name="Sun H."/>
            <person name="Zhang Y."/>
        </authorList>
    </citation>
    <scope>NUCLEOTIDE SEQUENCE [LARGE SCALE GENOMIC DNA]</scope>
    <source>
        <strain evidence="7 8">D5M38</strain>
    </source>
</reference>
<feature type="transmembrane region" description="Helical" evidence="6">
    <location>
        <begin position="39"/>
        <end position="63"/>
    </location>
</feature>
<dbReference type="RefSeq" id="WP_339403540.1">
    <property type="nucleotide sequence ID" value="NZ_JBBGAZ010000005.1"/>
</dbReference>
<evidence type="ECO:0000313" key="7">
    <source>
        <dbReference type="EMBL" id="MEJ5218681.1"/>
    </source>
</evidence>
<keyword evidence="8" id="KW-1185">Reference proteome</keyword>
<evidence type="ECO:0000256" key="5">
    <source>
        <dbReference type="ARBA" id="ARBA00023136"/>
    </source>
</evidence>
<protein>
    <submittedName>
        <fullName evidence="7">LysE family translocator</fullName>
    </submittedName>
</protein>
<feature type="transmembrane region" description="Helical" evidence="6">
    <location>
        <begin position="6"/>
        <end position="27"/>
    </location>
</feature>
<feature type="transmembrane region" description="Helical" evidence="6">
    <location>
        <begin position="125"/>
        <end position="143"/>
    </location>
</feature>
<gene>
    <name evidence="7" type="ORF">WG622_10540</name>
</gene>
<accession>A0ABU8QGY2</accession>
<evidence type="ECO:0000256" key="6">
    <source>
        <dbReference type="SAM" id="Phobius"/>
    </source>
</evidence>
<evidence type="ECO:0000313" key="8">
    <source>
        <dbReference type="Proteomes" id="UP001368270"/>
    </source>
</evidence>
<evidence type="ECO:0000256" key="4">
    <source>
        <dbReference type="ARBA" id="ARBA00022989"/>
    </source>
</evidence>
<comment type="subcellular location">
    <subcellularLocation>
        <location evidence="1">Cell membrane</location>
        <topology evidence="1">Multi-pass membrane protein</topology>
    </subcellularLocation>
</comment>
<evidence type="ECO:0000256" key="3">
    <source>
        <dbReference type="ARBA" id="ARBA00022692"/>
    </source>
</evidence>
<dbReference type="Pfam" id="PF01810">
    <property type="entry name" value="LysE"/>
    <property type="match status" value="1"/>
</dbReference>
<feature type="transmembrane region" description="Helical" evidence="6">
    <location>
        <begin position="149"/>
        <end position="173"/>
    </location>
</feature>
<evidence type="ECO:0000256" key="1">
    <source>
        <dbReference type="ARBA" id="ARBA00004651"/>
    </source>
</evidence>